<evidence type="ECO:0000313" key="1">
    <source>
        <dbReference type="EMBL" id="KJU85666.1"/>
    </source>
</evidence>
<dbReference type="InterPro" id="IPR036075">
    <property type="entry name" value="ARMT-1-like_metal-bd_sf"/>
</dbReference>
<organism evidence="1 2">
    <name type="scientific">Candidatus Magnetobacterium bavaricum</name>
    <dbReference type="NCBI Taxonomy" id="29290"/>
    <lineage>
        <taxon>Bacteria</taxon>
        <taxon>Pseudomonadati</taxon>
        <taxon>Nitrospirota</taxon>
        <taxon>Thermodesulfovibrionia</taxon>
        <taxon>Thermodesulfovibrionales</taxon>
        <taxon>Candidatus Magnetobacteriaceae</taxon>
        <taxon>Candidatus Magnetobacterium</taxon>
    </lineage>
</organism>
<evidence type="ECO:0000313" key="2">
    <source>
        <dbReference type="Proteomes" id="UP000033423"/>
    </source>
</evidence>
<reference evidence="1 2" key="1">
    <citation type="submission" date="2015-02" db="EMBL/GenBank/DDBJ databases">
        <title>Single-cell genomics of uncultivated deep-branching MTB reveals a conserved set of magnetosome genes.</title>
        <authorList>
            <person name="Kolinko S."/>
            <person name="Richter M."/>
            <person name="Glockner F.O."/>
            <person name="Brachmann A."/>
            <person name="Schuler D."/>
        </authorList>
    </citation>
    <scope>NUCLEOTIDE SEQUENCE [LARGE SCALE GENOMIC DNA]</scope>
    <source>
        <strain evidence="1">TM-1</strain>
    </source>
</reference>
<dbReference type="SUPFAM" id="SSF111321">
    <property type="entry name" value="AF1104-like"/>
    <property type="match status" value="1"/>
</dbReference>
<sequence length="208" mass="23762">MGVALGKGISFIEKHIDKNTIPNQKFKSIQESTYQYFGRNLAIDDRPRLLDMITSGGLLKNSFVIGVILDDATETVDELLWMLDVMEQFPFFKVYLIVNTAQVSVNFSSNMLNDVLKYPYFAPLARRLGTQLLIREIYCPFISFQINYLPSSAREVIELSDAIYVKGANFFETCQIPQKDTFYAFVVYGPVSRAYTGLRDYDAVFAYT</sequence>
<feature type="non-terminal residue" evidence="1">
    <location>
        <position position="208"/>
    </location>
</feature>
<protein>
    <submittedName>
        <fullName evidence="1">Uncharacterized protein</fullName>
    </submittedName>
</protein>
<dbReference type="AlphaFoldDB" id="A0A0F3GUV3"/>
<dbReference type="EMBL" id="LACI01000918">
    <property type="protein sequence ID" value="KJU85666.1"/>
    <property type="molecule type" value="Genomic_DNA"/>
</dbReference>
<accession>A0A0F3GUV3</accession>
<keyword evidence="2" id="KW-1185">Reference proteome</keyword>
<comment type="caution">
    <text evidence="1">The sequence shown here is derived from an EMBL/GenBank/DDBJ whole genome shotgun (WGS) entry which is preliminary data.</text>
</comment>
<name>A0A0F3GUV3_9BACT</name>
<proteinExistence type="predicted"/>
<dbReference type="Proteomes" id="UP000033423">
    <property type="component" value="Unassembled WGS sequence"/>
</dbReference>
<gene>
    <name evidence="1" type="ORF">MBAV_002140</name>
</gene>